<keyword evidence="2" id="KW-1185">Reference proteome</keyword>
<name>A0A4R7K0D4_9FLAO</name>
<dbReference type="RefSeq" id="WP_133688140.1">
    <property type="nucleotide sequence ID" value="NZ_SOAY01000012.1"/>
</dbReference>
<evidence type="ECO:0000313" key="2">
    <source>
        <dbReference type="Proteomes" id="UP000294749"/>
    </source>
</evidence>
<dbReference type="AlphaFoldDB" id="A0A4R7K0D4"/>
<comment type="caution">
    <text evidence="1">The sequence shown here is derived from an EMBL/GenBank/DDBJ whole genome shotgun (WGS) entry which is preliminary data.</text>
</comment>
<dbReference type="OrthoDB" id="1178051at2"/>
<proteinExistence type="predicted"/>
<accession>A0A4R7K0D4</accession>
<dbReference type="Proteomes" id="UP000294749">
    <property type="component" value="Unassembled WGS sequence"/>
</dbReference>
<evidence type="ECO:0000313" key="1">
    <source>
        <dbReference type="EMBL" id="TDT43754.1"/>
    </source>
</evidence>
<dbReference type="EMBL" id="SOAY01000012">
    <property type="protein sequence ID" value="TDT43754.1"/>
    <property type="molecule type" value="Genomic_DNA"/>
</dbReference>
<protein>
    <submittedName>
        <fullName evidence="1">Uncharacterized protein</fullName>
    </submittedName>
</protein>
<reference evidence="1 2" key="1">
    <citation type="submission" date="2019-03" db="EMBL/GenBank/DDBJ databases">
        <title>Genomic Encyclopedia of Archaeal and Bacterial Type Strains, Phase II (KMG-II): from individual species to whole genera.</title>
        <authorList>
            <person name="Goeker M."/>
        </authorList>
    </citation>
    <scope>NUCLEOTIDE SEQUENCE [LARGE SCALE GENOMIC DNA]</scope>
    <source>
        <strain evidence="1 2">DSM 25233</strain>
    </source>
</reference>
<sequence>MKNIRVIVAVAILAVTFISFKGVQKHKATEKAEIAALFDDCIIDLEAQLQTSLENDKLNPNDIRVVEIDEEVNLGFDAFEYLPIVFDAYASAELTEKDFKIFESEQEVDLGFDTAAYLPSDFDAYAL</sequence>
<organism evidence="1 2">
    <name type="scientific">Maribacter spongiicola</name>
    <dbReference type="NCBI Taxonomy" id="1206753"/>
    <lineage>
        <taxon>Bacteria</taxon>
        <taxon>Pseudomonadati</taxon>
        <taxon>Bacteroidota</taxon>
        <taxon>Flavobacteriia</taxon>
        <taxon>Flavobacteriales</taxon>
        <taxon>Flavobacteriaceae</taxon>
        <taxon>Maribacter</taxon>
    </lineage>
</organism>
<gene>
    <name evidence="1" type="ORF">CLV90_2877</name>
</gene>